<keyword evidence="3" id="KW-0963">Cytoplasm</keyword>
<evidence type="ECO:0000256" key="4">
    <source>
        <dbReference type="ARBA" id="ARBA00022801"/>
    </source>
</evidence>
<dbReference type="EC" id="3.6.1.52" evidence="2"/>
<comment type="catalytic activity">
    <reaction evidence="8">
        <text>1,5-bis(diphospho)-1D-myo-inositol 2,3,4,6-tetrakisphosphate + H2O = 1-diphospho-1D-myo-inositol 2,3,4,5,6-pentakisphosphate + phosphate + 2 H(+)</text>
        <dbReference type="Rhea" id="RHEA:79699"/>
        <dbReference type="ChEBI" id="CHEBI:15377"/>
        <dbReference type="ChEBI" id="CHEBI:15378"/>
        <dbReference type="ChEBI" id="CHEBI:43474"/>
        <dbReference type="ChEBI" id="CHEBI:74946"/>
        <dbReference type="ChEBI" id="CHEBI:77983"/>
        <dbReference type="EC" id="3.6.1.52"/>
    </reaction>
    <physiologicalReaction direction="left-to-right" evidence="8">
        <dbReference type="Rhea" id="RHEA:79700"/>
    </physiologicalReaction>
</comment>
<dbReference type="GO" id="GO:0052848">
    <property type="term" value="F:inositol-3,5-bisdiphosphate-2,3,4,6-tetrakisphosphate 5-diphosphatase activity"/>
    <property type="evidence" value="ECO:0007669"/>
    <property type="project" value="RHEA"/>
</dbReference>
<evidence type="ECO:0000256" key="7">
    <source>
        <dbReference type="ARBA" id="ARBA00047562"/>
    </source>
</evidence>
<keyword evidence="14" id="KW-1185">Reference proteome</keyword>
<evidence type="ECO:0000313" key="13">
    <source>
        <dbReference type="EMBL" id="RNF22687.1"/>
    </source>
</evidence>
<dbReference type="InterPro" id="IPR020422">
    <property type="entry name" value="TYR_PHOSPHATASE_DUAL_dom"/>
</dbReference>
<comment type="catalytic activity">
    <reaction evidence="9">
        <text>6-diphospho-1D-myo-inositol pentakisphosphate + H2O = 1D-myo-inositol hexakisphosphate + phosphate + H(+)</text>
        <dbReference type="Rhea" id="RHEA:79703"/>
        <dbReference type="ChEBI" id="CHEBI:15377"/>
        <dbReference type="ChEBI" id="CHEBI:15378"/>
        <dbReference type="ChEBI" id="CHEBI:43474"/>
        <dbReference type="ChEBI" id="CHEBI:58130"/>
        <dbReference type="ChEBI" id="CHEBI:230534"/>
        <dbReference type="EC" id="3.6.1.52"/>
    </reaction>
    <physiologicalReaction direction="left-to-right" evidence="9">
        <dbReference type="Rhea" id="RHEA:79704"/>
    </physiologicalReaction>
</comment>
<dbReference type="CDD" id="cd14528">
    <property type="entry name" value="PFA-DSP_Siw14"/>
    <property type="match status" value="1"/>
</dbReference>
<dbReference type="OrthoDB" id="6375174at2759"/>
<comment type="caution">
    <text evidence="13">The sequence shown here is derived from an EMBL/GenBank/DDBJ whole genome shotgun (WGS) entry which is preliminary data.</text>
</comment>
<dbReference type="InterPro" id="IPR029021">
    <property type="entry name" value="Prot-tyrosine_phosphatase-like"/>
</dbReference>
<evidence type="ECO:0000256" key="3">
    <source>
        <dbReference type="ARBA" id="ARBA00022490"/>
    </source>
</evidence>
<feature type="domain" description="Tyrosine-protein phosphatase" evidence="11">
    <location>
        <begin position="29"/>
        <end position="175"/>
    </location>
</feature>
<dbReference type="PANTHER" id="PTHR31126">
    <property type="entry name" value="TYROSINE-PROTEIN PHOSPHATASE"/>
    <property type="match status" value="1"/>
</dbReference>
<keyword evidence="4 13" id="KW-0378">Hydrolase</keyword>
<dbReference type="PROSITE" id="PS00383">
    <property type="entry name" value="TYR_PHOSPHATASE_1"/>
    <property type="match status" value="1"/>
</dbReference>
<evidence type="ECO:0000256" key="5">
    <source>
        <dbReference type="ARBA" id="ARBA00044949"/>
    </source>
</evidence>
<dbReference type="GO" id="GO:0052845">
    <property type="term" value="F:inositol-5-diphosphate-1,2,3,4,6-pentakisphosphate diphosphatase activity"/>
    <property type="evidence" value="ECO:0007669"/>
    <property type="project" value="RHEA"/>
</dbReference>
<comment type="catalytic activity">
    <reaction evidence="6">
        <text>5-diphospho-1D-myo-inositol 1,2,3,4,6-pentakisphosphate + H2O = 1D-myo-inositol hexakisphosphate + phosphate + H(+)</text>
        <dbReference type="Rhea" id="RHEA:22384"/>
        <dbReference type="ChEBI" id="CHEBI:15377"/>
        <dbReference type="ChEBI" id="CHEBI:15378"/>
        <dbReference type="ChEBI" id="CHEBI:43474"/>
        <dbReference type="ChEBI" id="CHEBI:58130"/>
        <dbReference type="ChEBI" id="CHEBI:58628"/>
        <dbReference type="EC" id="3.6.1.52"/>
    </reaction>
    <physiologicalReaction direction="left-to-right" evidence="6">
        <dbReference type="Rhea" id="RHEA:22385"/>
    </physiologicalReaction>
</comment>
<dbReference type="PROSITE" id="PS50054">
    <property type="entry name" value="TYR_PHOSPHATASE_DUAL"/>
    <property type="match status" value="1"/>
</dbReference>
<feature type="compositionally biased region" description="Low complexity" evidence="10">
    <location>
        <begin position="309"/>
        <end position="323"/>
    </location>
</feature>
<name>A0A422PYY7_9TRYP</name>
<evidence type="ECO:0000256" key="10">
    <source>
        <dbReference type="SAM" id="MobiDB-lite"/>
    </source>
</evidence>
<dbReference type="PRINTS" id="PR01911">
    <property type="entry name" value="PFDSPHPHTASE"/>
</dbReference>
<evidence type="ECO:0000256" key="2">
    <source>
        <dbReference type="ARBA" id="ARBA00012527"/>
    </source>
</evidence>
<feature type="region of interest" description="Disordered" evidence="10">
    <location>
        <begin position="210"/>
        <end position="358"/>
    </location>
</feature>
<evidence type="ECO:0000256" key="1">
    <source>
        <dbReference type="ARBA" id="ARBA00004496"/>
    </source>
</evidence>
<evidence type="ECO:0000313" key="14">
    <source>
        <dbReference type="Proteomes" id="UP000284403"/>
    </source>
</evidence>
<dbReference type="PANTHER" id="PTHR31126:SF48">
    <property type="entry name" value="INOSITOL PHOSPHATASE SIW14"/>
    <property type="match status" value="1"/>
</dbReference>
<comment type="similarity">
    <text evidence="5">Belongs to the protein-tyrosine phosphatase family. Atypical dual-specificity phosphatase Siw14-like subfamily.</text>
</comment>
<dbReference type="RefSeq" id="XP_029229916.1">
    <property type="nucleotide sequence ID" value="XM_029369936.1"/>
</dbReference>
<dbReference type="FunFam" id="3.90.190.10:FF:000035">
    <property type="entry name" value="Tyrosine phosphatase, putative"/>
    <property type="match status" value="1"/>
</dbReference>
<feature type="compositionally biased region" description="Basic and acidic residues" evidence="10">
    <location>
        <begin position="337"/>
        <end position="358"/>
    </location>
</feature>
<comment type="catalytic activity">
    <reaction evidence="7">
        <text>3,5-bis(diphospho)-1D-myo-inositol 1,2,4,6-tetrakisphosphate + H2O = 3-diphospho-1D-myo-inositol 1,2,4,5,6-pentakisphosphate + phosphate + 2 H(+)</text>
        <dbReference type="Rhea" id="RHEA:56312"/>
        <dbReference type="ChEBI" id="CHEBI:15377"/>
        <dbReference type="ChEBI" id="CHEBI:15378"/>
        <dbReference type="ChEBI" id="CHEBI:43474"/>
        <dbReference type="ChEBI" id="CHEBI:140372"/>
        <dbReference type="ChEBI" id="CHEBI:140374"/>
        <dbReference type="EC" id="3.6.1.52"/>
    </reaction>
    <physiologicalReaction direction="left-to-right" evidence="7">
        <dbReference type="Rhea" id="RHEA:56313"/>
    </physiologicalReaction>
</comment>
<evidence type="ECO:0000256" key="9">
    <source>
        <dbReference type="ARBA" id="ARBA00048424"/>
    </source>
</evidence>
<evidence type="ECO:0000256" key="6">
    <source>
        <dbReference type="ARBA" id="ARBA00047342"/>
    </source>
</evidence>
<dbReference type="InterPro" id="IPR000387">
    <property type="entry name" value="Tyr_Pase_dom"/>
</dbReference>
<comment type="subcellular location">
    <subcellularLocation>
        <location evidence="1">Cytoplasm</location>
    </subcellularLocation>
</comment>
<dbReference type="InterPro" id="IPR004861">
    <property type="entry name" value="Siw14-like"/>
</dbReference>
<feature type="domain" description="Tyrosine specific protein phosphatases" evidence="12">
    <location>
        <begin position="92"/>
        <end position="151"/>
    </location>
</feature>
<proteinExistence type="inferred from homology"/>
<dbReference type="PROSITE" id="PS50056">
    <property type="entry name" value="TYR_PHOSPHATASE_2"/>
    <property type="match status" value="1"/>
</dbReference>
<dbReference type="Proteomes" id="UP000284403">
    <property type="component" value="Unassembled WGS sequence"/>
</dbReference>
<accession>A0A422PYY7</accession>
<evidence type="ECO:0000259" key="12">
    <source>
        <dbReference type="PROSITE" id="PS50056"/>
    </source>
</evidence>
<dbReference type="GO" id="GO:0005737">
    <property type="term" value="C:cytoplasm"/>
    <property type="evidence" value="ECO:0007669"/>
    <property type="project" value="UniProtKB-SubCell"/>
</dbReference>
<dbReference type="AlphaFoldDB" id="A0A422PYY7"/>
<feature type="compositionally biased region" description="Low complexity" evidence="10">
    <location>
        <begin position="260"/>
        <end position="272"/>
    </location>
</feature>
<dbReference type="Gene3D" id="3.90.190.10">
    <property type="entry name" value="Protein tyrosine phosphatase superfamily"/>
    <property type="match status" value="1"/>
</dbReference>
<dbReference type="InterPro" id="IPR016130">
    <property type="entry name" value="Tyr_Pase_AS"/>
</dbReference>
<feature type="compositionally biased region" description="Pro residues" evidence="10">
    <location>
        <begin position="241"/>
        <end position="252"/>
    </location>
</feature>
<feature type="compositionally biased region" description="Pro residues" evidence="10">
    <location>
        <begin position="213"/>
        <end position="231"/>
    </location>
</feature>
<dbReference type="Pfam" id="PF03162">
    <property type="entry name" value="Y_phosphatase2"/>
    <property type="match status" value="1"/>
</dbReference>
<dbReference type="SUPFAM" id="SSF52799">
    <property type="entry name" value="(Phosphotyrosine protein) phosphatases II"/>
    <property type="match status" value="1"/>
</dbReference>
<protein>
    <recommendedName>
        <fullName evidence="2">diphosphoinositol-polyphosphate diphosphatase</fullName>
        <ecNumber evidence="2">3.6.1.52</ecNumber>
    </recommendedName>
</protein>
<sequence length="358" mass="39135">MTAALPAPSALMPRQLPPAMQEPLVPSINFAMVCPGVYRSGYPTRKNYRFLRALRLRTILYLCPEDYAESNVKFCEENGIRLLRFATEGNKEPFMDISEPLMHRILSALVDTRTHPILIHCNKGKHRTGAVVACLRLLQGWSLVSIFQEYRCFAGDKARMGDQQYVELYHPIVRVTPPYVAEWLCVTREVTVVQSEQALLEAEARQLGWSLVAPPPSSSPPPPSSPSPSPSPKRQNKQPKPKPSPSPPPPPPPEEERQRQQQQQQHQHQQQLPPLPPPPGKAAAHNSLREAAAQHVNCEAAAPPTKPHASPAAAGSATPTAAPRRSGGHGEGGGESGKTKDGGATPRRENGDSKKGQK</sequence>
<dbReference type="GeneID" id="40316625"/>
<organism evidence="13 14">
    <name type="scientific">Trypanosoma conorhini</name>
    <dbReference type="NCBI Taxonomy" id="83891"/>
    <lineage>
        <taxon>Eukaryota</taxon>
        <taxon>Discoba</taxon>
        <taxon>Euglenozoa</taxon>
        <taxon>Kinetoplastea</taxon>
        <taxon>Metakinetoplastina</taxon>
        <taxon>Trypanosomatida</taxon>
        <taxon>Trypanosomatidae</taxon>
        <taxon>Trypanosoma</taxon>
    </lineage>
</organism>
<evidence type="ECO:0000256" key="8">
    <source>
        <dbReference type="ARBA" id="ARBA00047927"/>
    </source>
</evidence>
<evidence type="ECO:0000259" key="11">
    <source>
        <dbReference type="PROSITE" id="PS50054"/>
    </source>
</evidence>
<dbReference type="GO" id="GO:0016791">
    <property type="term" value="F:phosphatase activity"/>
    <property type="evidence" value="ECO:0007669"/>
    <property type="project" value="InterPro"/>
</dbReference>
<dbReference type="InterPro" id="IPR020428">
    <property type="entry name" value="PFA-DSPs"/>
</dbReference>
<gene>
    <name evidence="13" type="ORF">Tco025E_03014</name>
</gene>
<dbReference type="EMBL" id="MKKU01000132">
    <property type="protein sequence ID" value="RNF22687.1"/>
    <property type="molecule type" value="Genomic_DNA"/>
</dbReference>
<reference evidence="13 14" key="1">
    <citation type="journal article" date="2018" name="BMC Genomics">
        <title>Genomic comparison of Trypanosoma conorhini and Trypanosoma rangeli to Trypanosoma cruzi strains of high and low virulence.</title>
        <authorList>
            <person name="Bradwell K.R."/>
            <person name="Koparde V.N."/>
            <person name="Matveyev A.V."/>
            <person name="Serrano M.G."/>
            <person name="Alves J.M."/>
            <person name="Parikh H."/>
            <person name="Huang B."/>
            <person name="Lee V."/>
            <person name="Espinosa-Alvarez O."/>
            <person name="Ortiz P.A."/>
            <person name="Costa-Martins A.G."/>
            <person name="Teixeira M.M."/>
            <person name="Buck G.A."/>
        </authorList>
    </citation>
    <scope>NUCLEOTIDE SEQUENCE [LARGE SCALE GENOMIC DNA]</scope>
    <source>
        <strain evidence="13 14">025E</strain>
    </source>
</reference>